<evidence type="ECO:0000313" key="1">
    <source>
        <dbReference type="EMBL" id="QIR15922.1"/>
    </source>
</evidence>
<evidence type="ECO:0000313" key="2">
    <source>
        <dbReference type="Proteomes" id="UP000502608"/>
    </source>
</evidence>
<sequence>MRITLSVNCIIYLSFTLFVLVAEAAELSITVVDTQGQQLEDTVVELIPIKEGRHELNKLMPPTSQYEMRQKNRIFSPFVLAVPQGAKVHFPNLDRTRHHVYSFSPAKEFELKLYIGVTESPIEFDKAGLVAIGCNIHDYMQAYIYVSSSPVFSVSNEVGQIQFSDLVIGEYQLKVWHPWLRTPSVDRMLVVNQGDNQLTINVDVERQQKPTSPPSGFGA</sequence>
<dbReference type="InterPro" id="IPR008972">
    <property type="entry name" value="Cupredoxin"/>
</dbReference>
<dbReference type="SUPFAM" id="SSF49503">
    <property type="entry name" value="Cupredoxins"/>
    <property type="match status" value="1"/>
</dbReference>
<reference evidence="1 2" key="1">
    <citation type="submission" date="2020-03" db="EMBL/GenBank/DDBJ databases">
        <title>Complete genome sequence of Shewanella sp.</title>
        <authorList>
            <person name="Kim Y.-S."/>
            <person name="Kim S.-J."/>
            <person name="Jung H.-K."/>
            <person name="Kim K.-H."/>
        </authorList>
    </citation>
    <scope>NUCLEOTIDE SEQUENCE [LARGE SCALE GENOMIC DNA]</scope>
    <source>
        <strain evidence="1 2">PN3F2</strain>
    </source>
</reference>
<protein>
    <submittedName>
        <fullName evidence="1">Methylamine utilization protein</fullName>
    </submittedName>
</protein>
<dbReference type="AlphaFoldDB" id="A0A6G9QN65"/>
<gene>
    <name evidence="1" type="ORF">HBH39_16780</name>
</gene>
<keyword evidence="2" id="KW-1185">Reference proteome</keyword>
<accession>A0A6G9QN65</accession>
<dbReference type="Proteomes" id="UP000502608">
    <property type="component" value="Chromosome"/>
</dbReference>
<name>A0A6G9QN65_9GAMM</name>
<organism evidence="1 2">
    <name type="scientific">Shewanella aestuarii</name>
    <dbReference type="NCBI Taxonomy" id="1028752"/>
    <lineage>
        <taxon>Bacteria</taxon>
        <taxon>Pseudomonadati</taxon>
        <taxon>Pseudomonadota</taxon>
        <taxon>Gammaproteobacteria</taxon>
        <taxon>Alteromonadales</taxon>
        <taxon>Shewanellaceae</taxon>
        <taxon>Shewanella</taxon>
    </lineage>
</organism>
<dbReference type="EMBL" id="CP050313">
    <property type="protein sequence ID" value="QIR15922.1"/>
    <property type="molecule type" value="Genomic_DNA"/>
</dbReference>
<dbReference type="Gene3D" id="2.60.40.420">
    <property type="entry name" value="Cupredoxins - blue copper proteins"/>
    <property type="match status" value="1"/>
</dbReference>
<dbReference type="KEGG" id="saes:HBH39_16780"/>
<proteinExistence type="predicted"/>